<evidence type="ECO:0000256" key="4">
    <source>
        <dbReference type="PROSITE-ProRule" id="PRU00335"/>
    </source>
</evidence>
<dbReference type="InterPro" id="IPR050109">
    <property type="entry name" value="HTH-type_TetR-like_transc_reg"/>
</dbReference>
<evidence type="ECO:0000256" key="1">
    <source>
        <dbReference type="ARBA" id="ARBA00023015"/>
    </source>
</evidence>
<dbReference type="Gene3D" id="1.10.357.10">
    <property type="entry name" value="Tetracycline Repressor, domain 2"/>
    <property type="match status" value="1"/>
</dbReference>
<dbReference type="Gene3D" id="1.10.10.60">
    <property type="entry name" value="Homeodomain-like"/>
    <property type="match status" value="1"/>
</dbReference>
<dbReference type="Proteomes" id="UP000542742">
    <property type="component" value="Unassembled WGS sequence"/>
</dbReference>
<dbReference type="InterPro" id="IPR001647">
    <property type="entry name" value="HTH_TetR"/>
</dbReference>
<evidence type="ECO:0000259" key="5">
    <source>
        <dbReference type="PROSITE" id="PS50977"/>
    </source>
</evidence>
<feature type="domain" description="HTH tetR-type" evidence="5">
    <location>
        <begin position="25"/>
        <end position="85"/>
    </location>
</feature>
<dbReference type="SUPFAM" id="SSF46689">
    <property type="entry name" value="Homeodomain-like"/>
    <property type="match status" value="1"/>
</dbReference>
<dbReference type="InterPro" id="IPR004111">
    <property type="entry name" value="Repressor_TetR_C"/>
</dbReference>
<evidence type="ECO:0000256" key="2">
    <source>
        <dbReference type="ARBA" id="ARBA00023125"/>
    </source>
</evidence>
<feature type="DNA-binding region" description="H-T-H motif" evidence="4">
    <location>
        <begin position="48"/>
        <end position="67"/>
    </location>
</feature>
<dbReference type="Pfam" id="PF02909">
    <property type="entry name" value="TetR_C_1"/>
    <property type="match status" value="1"/>
</dbReference>
<dbReference type="InterPro" id="IPR036271">
    <property type="entry name" value="Tet_transcr_reg_TetR-rel_C_sf"/>
</dbReference>
<comment type="caution">
    <text evidence="6">The sequence shown here is derived from an EMBL/GenBank/DDBJ whole genome shotgun (WGS) entry which is preliminary data.</text>
</comment>
<keyword evidence="7" id="KW-1185">Reference proteome</keyword>
<dbReference type="InterPro" id="IPR009057">
    <property type="entry name" value="Homeodomain-like_sf"/>
</dbReference>
<dbReference type="PROSITE" id="PS50977">
    <property type="entry name" value="HTH_TETR_2"/>
    <property type="match status" value="1"/>
</dbReference>
<dbReference type="Pfam" id="PF00440">
    <property type="entry name" value="TetR_N"/>
    <property type="match status" value="1"/>
</dbReference>
<keyword evidence="2 4" id="KW-0238">DNA-binding</keyword>
<dbReference type="GO" id="GO:0045892">
    <property type="term" value="P:negative regulation of DNA-templated transcription"/>
    <property type="evidence" value="ECO:0007669"/>
    <property type="project" value="InterPro"/>
</dbReference>
<dbReference type="SUPFAM" id="SSF48498">
    <property type="entry name" value="Tetracyclin repressor-like, C-terminal domain"/>
    <property type="match status" value="1"/>
</dbReference>
<reference evidence="6 7" key="1">
    <citation type="submission" date="2020-08" db="EMBL/GenBank/DDBJ databases">
        <title>Sequencing the genomes of 1000 actinobacteria strains.</title>
        <authorList>
            <person name="Klenk H.-P."/>
        </authorList>
    </citation>
    <scope>NUCLEOTIDE SEQUENCE [LARGE SCALE GENOMIC DNA]</scope>
    <source>
        <strain evidence="6 7">DSM 45518</strain>
    </source>
</reference>
<name>A0A7W7D168_9ACTN</name>
<dbReference type="EMBL" id="JACHMF010000001">
    <property type="protein sequence ID" value="MBB4696846.1"/>
    <property type="molecule type" value="Genomic_DNA"/>
</dbReference>
<dbReference type="GO" id="GO:0000976">
    <property type="term" value="F:transcription cis-regulatory region binding"/>
    <property type="evidence" value="ECO:0007669"/>
    <property type="project" value="TreeGrafter"/>
</dbReference>
<gene>
    <name evidence="6" type="ORF">BKA14_006994</name>
</gene>
<dbReference type="PANTHER" id="PTHR30055">
    <property type="entry name" value="HTH-TYPE TRANSCRIPTIONAL REGULATOR RUTR"/>
    <property type="match status" value="1"/>
</dbReference>
<sequence length="255" mass="27508">MAPEQDSFVSSVWLKPPRVQSGQPALSREQIVRAAIEILDQEGTAGLSMRRLGTKLGAGATSLYWHVAHKDELLELVVDEVFGEVYVPEPGDTSWRVAASIMANGLRATLLRHPWVIGLLGLHPTIGPNAMRVGERLVALFTAAGFEGVEVSHAGAVLNSHAIGSATSDAAVMAAIKRTGKTHAEIADEVEPYLEQLAPDHPNYDAWRKETGQLHRDPEKLLAETYAFGLERILDGLESWLVAKRPDGLSSPGAA</sequence>
<evidence type="ECO:0000313" key="7">
    <source>
        <dbReference type="Proteomes" id="UP000542742"/>
    </source>
</evidence>
<accession>A0A7W7D168</accession>
<keyword evidence="1" id="KW-0805">Transcription regulation</keyword>
<protein>
    <submittedName>
        <fullName evidence="6">AcrR family transcriptional regulator</fullName>
    </submittedName>
</protein>
<keyword evidence="3" id="KW-0804">Transcription</keyword>
<dbReference type="RefSeq" id="WP_203722089.1">
    <property type="nucleotide sequence ID" value="NZ_BOMC01000020.1"/>
</dbReference>
<proteinExistence type="predicted"/>
<dbReference type="AlphaFoldDB" id="A0A7W7D168"/>
<dbReference type="GO" id="GO:0003700">
    <property type="term" value="F:DNA-binding transcription factor activity"/>
    <property type="evidence" value="ECO:0007669"/>
    <property type="project" value="TreeGrafter"/>
</dbReference>
<organism evidence="6 7">
    <name type="scientific">Paractinoplanes abujensis</name>
    <dbReference type="NCBI Taxonomy" id="882441"/>
    <lineage>
        <taxon>Bacteria</taxon>
        <taxon>Bacillati</taxon>
        <taxon>Actinomycetota</taxon>
        <taxon>Actinomycetes</taxon>
        <taxon>Micromonosporales</taxon>
        <taxon>Micromonosporaceae</taxon>
        <taxon>Paractinoplanes</taxon>
    </lineage>
</organism>
<dbReference type="PANTHER" id="PTHR30055:SF151">
    <property type="entry name" value="TRANSCRIPTIONAL REGULATORY PROTEIN"/>
    <property type="match status" value="1"/>
</dbReference>
<evidence type="ECO:0000313" key="6">
    <source>
        <dbReference type="EMBL" id="MBB4696846.1"/>
    </source>
</evidence>
<evidence type="ECO:0000256" key="3">
    <source>
        <dbReference type="ARBA" id="ARBA00023163"/>
    </source>
</evidence>